<keyword evidence="2" id="KW-1185">Reference proteome</keyword>
<dbReference type="EMBL" id="MK994515">
    <property type="protein sequence ID" value="QDB71167.1"/>
    <property type="molecule type" value="Genomic_DNA"/>
</dbReference>
<gene>
    <name evidence="1" type="ORF">CPT_Moabite_137</name>
</gene>
<evidence type="ECO:0000313" key="1">
    <source>
        <dbReference type="EMBL" id="QDB71167.1"/>
    </source>
</evidence>
<dbReference type="Proteomes" id="UP000319063">
    <property type="component" value="Segment"/>
</dbReference>
<protein>
    <submittedName>
        <fullName evidence="1">Virion-associated protein</fullName>
    </submittedName>
</protein>
<dbReference type="InterPro" id="IPR055632">
    <property type="entry name" value="DUF7208"/>
</dbReference>
<sequence length="312" mass="34241">MSASTNTNLITRTVLSGMLQTCLLAGIPLTVLDYTTLNQRLGINEDAKLASNEMPTFGYWCIGDKGHWVVPTSDGEVIIEPAEHTAGDFAPFNMIPFVMREESNDLSVEERKKYGLRKSENRNGINYFSYYAKAIDLTGKKPRMERTTVKDGVATTTEYTPNNSNLYPERKTLTTNEAVTTNSDTLTVSLTTDVLFDDNDVKELNNVSRILYGNEKRAIISEIALVSAFKRVVQAPGPGGGAISITEAICAQVLTFLSTYRQMSFDNRGFVITLEMGANEPMMTSDAVGTSSGRDAVQNARQLFSANIAPRA</sequence>
<dbReference type="Pfam" id="PF23838">
    <property type="entry name" value="DUF7208"/>
    <property type="match status" value="1"/>
</dbReference>
<reference evidence="2" key="1">
    <citation type="submission" date="2019-05" db="EMBL/GenBank/DDBJ databases">
        <title>Complete Genome Sequence of Serratia marcescens Myophage Moabite.</title>
        <authorList>
            <person name="Price L."/>
            <person name="Rohren M."/>
            <person name="Newkirk H."/>
            <person name="Liu M."/>
            <person name="Ramsey J."/>
        </authorList>
    </citation>
    <scope>NUCLEOTIDE SEQUENCE [LARGE SCALE GENOMIC DNA]</scope>
</reference>
<name>A0A4Y5TP71_9CAUD</name>
<organism evidence="1 2">
    <name type="scientific">Serratia phage Moabite</name>
    <dbReference type="NCBI Taxonomy" id="2587814"/>
    <lineage>
        <taxon>Viruses</taxon>
        <taxon>Duplodnaviria</taxon>
        <taxon>Heunggongvirae</taxon>
        <taxon>Uroviricota</taxon>
        <taxon>Caudoviricetes</taxon>
        <taxon>Chimalliviridae</taxon>
        <taxon>Moabitevirus</taxon>
        <taxon>Moabitevirus moabite</taxon>
    </lineage>
</organism>
<accession>A0A4Y5TP71</accession>
<evidence type="ECO:0000313" key="2">
    <source>
        <dbReference type="Proteomes" id="UP000319063"/>
    </source>
</evidence>
<proteinExistence type="predicted"/>